<evidence type="ECO:0000313" key="2">
    <source>
        <dbReference type="EMBL" id="CAI9728972.1"/>
    </source>
</evidence>
<keyword evidence="1" id="KW-1133">Transmembrane helix</keyword>
<proteinExistence type="predicted"/>
<dbReference type="Proteomes" id="UP001162480">
    <property type="component" value="Chromosome 10"/>
</dbReference>
<dbReference type="EMBL" id="OX597823">
    <property type="protein sequence ID" value="CAI9728972.1"/>
    <property type="molecule type" value="Genomic_DNA"/>
</dbReference>
<keyword evidence="1" id="KW-0472">Membrane</keyword>
<gene>
    <name evidence="2" type="ORF">OCTVUL_1B019831</name>
</gene>
<accession>A0AA36B924</accession>
<protein>
    <submittedName>
        <fullName evidence="2">Uncharacterized protein</fullName>
    </submittedName>
</protein>
<organism evidence="2 3">
    <name type="scientific">Octopus vulgaris</name>
    <name type="common">Common octopus</name>
    <dbReference type="NCBI Taxonomy" id="6645"/>
    <lineage>
        <taxon>Eukaryota</taxon>
        <taxon>Metazoa</taxon>
        <taxon>Spiralia</taxon>
        <taxon>Lophotrochozoa</taxon>
        <taxon>Mollusca</taxon>
        <taxon>Cephalopoda</taxon>
        <taxon>Coleoidea</taxon>
        <taxon>Octopodiformes</taxon>
        <taxon>Octopoda</taxon>
        <taxon>Incirrata</taxon>
        <taxon>Octopodidae</taxon>
        <taxon>Octopus</taxon>
    </lineage>
</organism>
<dbReference type="AlphaFoldDB" id="A0AA36B924"/>
<evidence type="ECO:0000256" key="1">
    <source>
        <dbReference type="SAM" id="Phobius"/>
    </source>
</evidence>
<sequence length="71" mass="8355">MTKIRVNGVQPGLNIWWIIACAMQDLEALLEIIFLVKTSNKNNYLKVQTYIYFLRYETSLWKLTRQAMSVA</sequence>
<keyword evidence="1" id="KW-0812">Transmembrane</keyword>
<feature type="transmembrane region" description="Helical" evidence="1">
    <location>
        <begin position="15"/>
        <end position="36"/>
    </location>
</feature>
<name>A0AA36B924_OCTVU</name>
<reference evidence="2" key="1">
    <citation type="submission" date="2023-08" db="EMBL/GenBank/DDBJ databases">
        <authorList>
            <person name="Alioto T."/>
            <person name="Alioto T."/>
            <person name="Gomez Garrido J."/>
        </authorList>
    </citation>
    <scope>NUCLEOTIDE SEQUENCE</scope>
</reference>
<keyword evidence="3" id="KW-1185">Reference proteome</keyword>
<evidence type="ECO:0000313" key="3">
    <source>
        <dbReference type="Proteomes" id="UP001162480"/>
    </source>
</evidence>
<dbReference type="PROSITE" id="PS51257">
    <property type="entry name" value="PROKAR_LIPOPROTEIN"/>
    <property type="match status" value="1"/>
</dbReference>